<protein>
    <recommendedName>
        <fullName evidence="5">non-specific serine/threonine protein kinase</fullName>
        <ecNumber evidence="5">2.7.11.1</ecNumber>
    </recommendedName>
</protein>
<keyword evidence="16 21" id="KW-0472">Membrane</keyword>
<dbReference type="PROSITE" id="PS50011">
    <property type="entry name" value="PROTEIN_KINASE_DOM"/>
    <property type="match status" value="1"/>
</dbReference>
<keyword evidence="25" id="KW-1185">Reference proteome</keyword>
<comment type="subcellular location">
    <subcellularLocation>
        <location evidence="1">Cell membrane</location>
        <topology evidence="1">Single-pass type I membrane protein</topology>
    </subcellularLocation>
</comment>
<dbReference type="InterPro" id="IPR019825">
    <property type="entry name" value="Lectin_legB_Mn/Ca_BS"/>
</dbReference>
<evidence type="ECO:0000256" key="1">
    <source>
        <dbReference type="ARBA" id="ARBA00004251"/>
    </source>
</evidence>
<evidence type="ECO:0000256" key="8">
    <source>
        <dbReference type="ARBA" id="ARBA00022679"/>
    </source>
</evidence>
<dbReference type="CDD" id="cd06899">
    <property type="entry name" value="lectin_legume_LecRK_Arcelin_ConA"/>
    <property type="match status" value="1"/>
</dbReference>
<feature type="transmembrane region" description="Helical" evidence="21">
    <location>
        <begin position="292"/>
        <end position="314"/>
    </location>
</feature>
<feature type="region of interest" description="Disordered" evidence="20">
    <location>
        <begin position="680"/>
        <end position="710"/>
    </location>
</feature>
<evidence type="ECO:0000256" key="19">
    <source>
        <dbReference type="PROSITE-ProRule" id="PRU10141"/>
    </source>
</evidence>
<dbReference type="InterPro" id="IPR008271">
    <property type="entry name" value="Ser/Thr_kinase_AS"/>
</dbReference>
<keyword evidence="15 21" id="KW-1133">Transmembrane helix</keyword>
<evidence type="ECO:0000256" key="11">
    <source>
        <dbReference type="ARBA" id="ARBA00022734"/>
    </source>
</evidence>
<dbReference type="EC" id="2.7.11.1" evidence="5"/>
<comment type="similarity">
    <text evidence="2">Belongs to the leguminous lectin family.</text>
</comment>
<evidence type="ECO:0000256" key="13">
    <source>
        <dbReference type="ARBA" id="ARBA00022777"/>
    </source>
</evidence>
<keyword evidence="7" id="KW-0723">Serine/threonine-protein kinase</keyword>
<dbReference type="PANTHER" id="PTHR27007">
    <property type="match status" value="1"/>
</dbReference>
<keyword evidence="9 21" id="KW-0812">Transmembrane</keyword>
<dbReference type="InterPro" id="IPR001220">
    <property type="entry name" value="Legume_lectin_dom"/>
</dbReference>
<feature type="domain" description="Protein kinase" evidence="23">
    <location>
        <begin position="368"/>
        <end position="648"/>
    </location>
</feature>
<dbReference type="Proteomes" id="UP001154282">
    <property type="component" value="Unassembled WGS sequence"/>
</dbReference>
<comment type="similarity">
    <text evidence="3">In the N-terminal section; belongs to the leguminous lectin family.</text>
</comment>
<evidence type="ECO:0000313" key="24">
    <source>
        <dbReference type="EMBL" id="CAI0401086.1"/>
    </source>
</evidence>
<dbReference type="Gene3D" id="1.10.510.10">
    <property type="entry name" value="Transferase(Phosphotransferase) domain 1"/>
    <property type="match status" value="1"/>
</dbReference>
<evidence type="ECO:0000259" key="23">
    <source>
        <dbReference type="PROSITE" id="PS50011"/>
    </source>
</evidence>
<organism evidence="24 25">
    <name type="scientific">Linum tenue</name>
    <dbReference type="NCBI Taxonomy" id="586396"/>
    <lineage>
        <taxon>Eukaryota</taxon>
        <taxon>Viridiplantae</taxon>
        <taxon>Streptophyta</taxon>
        <taxon>Embryophyta</taxon>
        <taxon>Tracheophyta</taxon>
        <taxon>Spermatophyta</taxon>
        <taxon>Magnoliopsida</taxon>
        <taxon>eudicotyledons</taxon>
        <taxon>Gunneridae</taxon>
        <taxon>Pentapetalae</taxon>
        <taxon>rosids</taxon>
        <taxon>fabids</taxon>
        <taxon>Malpighiales</taxon>
        <taxon>Linaceae</taxon>
        <taxon>Linum</taxon>
    </lineage>
</organism>
<dbReference type="FunFam" id="1.10.510.10:FF:000240">
    <property type="entry name" value="Lectin-domain containing receptor kinase A4.3"/>
    <property type="match status" value="1"/>
</dbReference>
<gene>
    <name evidence="24" type="ORF">LITE_LOCUS11041</name>
</gene>
<dbReference type="SUPFAM" id="SSF56112">
    <property type="entry name" value="Protein kinase-like (PK-like)"/>
    <property type="match status" value="1"/>
</dbReference>
<evidence type="ECO:0000256" key="14">
    <source>
        <dbReference type="ARBA" id="ARBA00022840"/>
    </source>
</evidence>
<dbReference type="Gene3D" id="2.60.120.200">
    <property type="match status" value="1"/>
</dbReference>
<keyword evidence="14 19" id="KW-0067">ATP-binding</keyword>
<dbReference type="PROSITE" id="PS00108">
    <property type="entry name" value="PROTEIN_KINASE_ST"/>
    <property type="match status" value="1"/>
</dbReference>
<evidence type="ECO:0000256" key="16">
    <source>
        <dbReference type="ARBA" id="ARBA00023136"/>
    </source>
</evidence>
<keyword evidence="13" id="KW-0418">Kinase</keyword>
<reference evidence="24" key="1">
    <citation type="submission" date="2022-08" db="EMBL/GenBank/DDBJ databases">
        <authorList>
            <person name="Gutierrez-Valencia J."/>
        </authorList>
    </citation>
    <scope>NUCLEOTIDE SEQUENCE</scope>
</reference>
<dbReference type="SMART" id="SM00220">
    <property type="entry name" value="S_TKc"/>
    <property type="match status" value="1"/>
</dbReference>
<evidence type="ECO:0000256" key="2">
    <source>
        <dbReference type="ARBA" id="ARBA00007606"/>
    </source>
</evidence>
<keyword evidence="11" id="KW-0430">Lectin</keyword>
<keyword evidence="8" id="KW-0808">Transferase</keyword>
<evidence type="ECO:0000256" key="6">
    <source>
        <dbReference type="ARBA" id="ARBA00022475"/>
    </source>
</evidence>
<evidence type="ECO:0000256" key="9">
    <source>
        <dbReference type="ARBA" id="ARBA00022692"/>
    </source>
</evidence>
<keyword evidence="18" id="KW-0325">Glycoprotein</keyword>
<dbReference type="InterPro" id="IPR000985">
    <property type="entry name" value="Lectin_LegA_CS"/>
</dbReference>
<dbReference type="GO" id="GO:0005524">
    <property type="term" value="F:ATP binding"/>
    <property type="evidence" value="ECO:0007669"/>
    <property type="project" value="UniProtKB-UniRule"/>
</dbReference>
<dbReference type="PROSITE" id="PS00308">
    <property type="entry name" value="LECTIN_LEGUME_ALPHA"/>
    <property type="match status" value="1"/>
</dbReference>
<evidence type="ECO:0000256" key="22">
    <source>
        <dbReference type="SAM" id="SignalP"/>
    </source>
</evidence>
<feature type="region of interest" description="Disordered" evidence="20">
    <location>
        <begin position="319"/>
        <end position="350"/>
    </location>
</feature>
<dbReference type="GO" id="GO:0002229">
    <property type="term" value="P:defense response to oomycetes"/>
    <property type="evidence" value="ECO:0007669"/>
    <property type="project" value="UniProtKB-ARBA"/>
</dbReference>
<dbReference type="AlphaFoldDB" id="A0AAV0ITT2"/>
<dbReference type="PROSITE" id="PS00307">
    <property type="entry name" value="LECTIN_LEGUME_BETA"/>
    <property type="match status" value="1"/>
</dbReference>
<evidence type="ECO:0000256" key="5">
    <source>
        <dbReference type="ARBA" id="ARBA00012513"/>
    </source>
</evidence>
<evidence type="ECO:0000256" key="3">
    <source>
        <dbReference type="ARBA" id="ARBA00008536"/>
    </source>
</evidence>
<feature type="binding site" evidence="19">
    <location>
        <position position="398"/>
    </location>
    <ligand>
        <name>ATP</name>
        <dbReference type="ChEBI" id="CHEBI:30616"/>
    </ligand>
</feature>
<dbReference type="GO" id="GO:0004674">
    <property type="term" value="F:protein serine/threonine kinase activity"/>
    <property type="evidence" value="ECO:0007669"/>
    <property type="project" value="UniProtKB-KW"/>
</dbReference>
<accession>A0AAV0ITT2</accession>
<dbReference type="InterPro" id="IPR017441">
    <property type="entry name" value="Protein_kinase_ATP_BS"/>
</dbReference>
<dbReference type="InterPro" id="IPR000719">
    <property type="entry name" value="Prot_kinase_dom"/>
</dbReference>
<evidence type="ECO:0000256" key="10">
    <source>
        <dbReference type="ARBA" id="ARBA00022729"/>
    </source>
</evidence>
<dbReference type="GO" id="GO:0030246">
    <property type="term" value="F:carbohydrate binding"/>
    <property type="evidence" value="ECO:0007669"/>
    <property type="project" value="UniProtKB-KW"/>
</dbReference>
<sequence length="710" mass="77484">MDHQRHHPWFLLLSLLCLSTAAAAATNFTYSSFSANDPNITVLNATTKGQNLGHPSILLTSSQIFGSVFNSSGRALYSFPVQLYDPSNNLTTNFTTYFEFQIFFPNQDNSNATSGGGLAFFLTSEDRSSVVPAGSAGGMLGLFNQTDEGDDSNQIVAVEFDTFRDRWDPSNNHVGINVNSAVSVANRTWNNTLVSNDILGARISYDGASNMLSVFLKDPDIPNDFGSLSFNHSVNLREVLPERVIIGFSASTGSAVAIQSIRSWNFTSTLAAIATDGGGGGGDGGGDGGFQMWMIGLIVGLLLGAGAAVGAVKWRNDERKKLKKQSQHSEEEMETEDEEESMDEDMGWGSTGPKKMSYKKLAAATNNFSEEGKLGQGGFGGVYKGYLEELNAQVAVKKVSSGSKQGKKEYISEVMTISRLRHRNLVQLVGWSHQKGSFVLVYEFMHNGSLDAHLFRKNNNKDKVPLPWAVRFKIAQGLASALLYLHEEWEQCVVHRDIKSSNVMLDSKFDAKLGDFGLAKLIDHNLGSQTTVVAGTMGYMAPEYLMTSKASKESDVYSFGVVALEIACGRKAVEHREEESKVVLVNWVWELYGQGRVLEAADEALSGELDKDEMTCLLTVGLWCAHPDHDLRPSIRQAIQVLNFESLLPTLPSHMPVPSFYAPRPANSISLSSYTLSTQVTGDMSPRSTSSTQNLISDDNDSYTLRSTSS</sequence>
<feature type="compositionally biased region" description="Acidic residues" evidence="20">
    <location>
        <begin position="331"/>
        <end position="346"/>
    </location>
</feature>
<dbReference type="CDD" id="cd14066">
    <property type="entry name" value="STKc_IRAK"/>
    <property type="match status" value="1"/>
</dbReference>
<keyword evidence="6" id="KW-1003">Cell membrane</keyword>
<dbReference type="GO" id="GO:0005886">
    <property type="term" value="C:plasma membrane"/>
    <property type="evidence" value="ECO:0007669"/>
    <property type="project" value="UniProtKB-SubCell"/>
</dbReference>
<keyword evidence="17" id="KW-0675">Receptor</keyword>
<dbReference type="SUPFAM" id="SSF49899">
    <property type="entry name" value="Concanavalin A-like lectins/glucanases"/>
    <property type="match status" value="1"/>
</dbReference>
<evidence type="ECO:0000256" key="12">
    <source>
        <dbReference type="ARBA" id="ARBA00022741"/>
    </source>
</evidence>
<evidence type="ECO:0000256" key="7">
    <source>
        <dbReference type="ARBA" id="ARBA00022527"/>
    </source>
</evidence>
<dbReference type="InterPro" id="IPR011009">
    <property type="entry name" value="Kinase-like_dom_sf"/>
</dbReference>
<dbReference type="PROSITE" id="PS00107">
    <property type="entry name" value="PROTEIN_KINASE_ATP"/>
    <property type="match status" value="1"/>
</dbReference>
<comment type="similarity">
    <text evidence="4">In the C-terminal section; belongs to the protein kinase superfamily. Ser/Thr protein kinase family.</text>
</comment>
<dbReference type="FunFam" id="3.30.200.20:FF:000168">
    <property type="entry name" value="L-type lectin-domain containing receptor kinase IX.1"/>
    <property type="match status" value="1"/>
</dbReference>
<name>A0AAV0ITT2_9ROSI</name>
<dbReference type="Pfam" id="PF00069">
    <property type="entry name" value="Pkinase"/>
    <property type="match status" value="1"/>
</dbReference>
<evidence type="ECO:0000256" key="18">
    <source>
        <dbReference type="ARBA" id="ARBA00023180"/>
    </source>
</evidence>
<evidence type="ECO:0000256" key="4">
    <source>
        <dbReference type="ARBA" id="ARBA00010217"/>
    </source>
</evidence>
<keyword evidence="10 22" id="KW-0732">Signal</keyword>
<dbReference type="InterPro" id="IPR050528">
    <property type="entry name" value="L-type_Lectin-RKs"/>
</dbReference>
<dbReference type="EMBL" id="CAMGYJ010000004">
    <property type="protein sequence ID" value="CAI0401086.1"/>
    <property type="molecule type" value="Genomic_DNA"/>
</dbReference>
<comment type="caution">
    <text evidence="24">The sequence shown here is derived from an EMBL/GenBank/DDBJ whole genome shotgun (WGS) entry which is preliminary data.</text>
</comment>
<keyword evidence="12 19" id="KW-0547">Nucleotide-binding</keyword>
<feature type="chain" id="PRO_5043942350" description="non-specific serine/threonine protein kinase" evidence="22">
    <location>
        <begin position="25"/>
        <end position="710"/>
    </location>
</feature>
<evidence type="ECO:0000256" key="20">
    <source>
        <dbReference type="SAM" id="MobiDB-lite"/>
    </source>
</evidence>
<evidence type="ECO:0000313" key="25">
    <source>
        <dbReference type="Proteomes" id="UP001154282"/>
    </source>
</evidence>
<dbReference type="Gene3D" id="3.30.200.20">
    <property type="entry name" value="Phosphorylase Kinase, domain 1"/>
    <property type="match status" value="1"/>
</dbReference>
<feature type="signal peptide" evidence="22">
    <location>
        <begin position="1"/>
        <end position="24"/>
    </location>
</feature>
<dbReference type="InterPro" id="IPR013320">
    <property type="entry name" value="ConA-like_dom_sf"/>
</dbReference>
<evidence type="ECO:0000256" key="17">
    <source>
        <dbReference type="ARBA" id="ARBA00023170"/>
    </source>
</evidence>
<dbReference type="Pfam" id="PF00139">
    <property type="entry name" value="Lectin_legB"/>
    <property type="match status" value="1"/>
</dbReference>
<proteinExistence type="inferred from homology"/>
<evidence type="ECO:0000256" key="21">
    <source>
        <dbReference type="SAM" id="Phobius"/>
    </source>
</evidence>
<evidence type="ECO:0000256" key="15">
    <source>
        <dbReference type="ARBA" id="ARBA00022989"/>
    </source>
</evidence>